<evidence type="ECO:0000313" key="5">
    <source>
        <dbReference type="EMBL" id="TWF79988.1"/>
    </source>
</evidence>
<sequence>MAYYQGTGPVSDELLVERQVAVLPTGHPLAARAALRLADLAEEQVVRSGDELRVRDGAQLVQLVAPGRVVAVLPESVRPRLGRDMAAVPVLDAPTVALHVAWPAAGTSRAVAAFVRVAAAVAYRHTAPNASATARLSS</sequence>
<evidence type="ECO:0000313" key="6">
    <source>
        <dbReference type="Proteomes" id="UP000321261"/>
    </source>
</evidence>
<keyword evidence="4" id="KW-0804">Transcription</keyword>
<accession>A0A561SYP1</accession>
<dbReference type="EMBL" id="VIWU01000001">
    <property type="protein sequence ID" value="TWF79988.1"/>
    <property type="molecule type" value="Genomic_DNA"/>
</dbReference>
<dbReference type="Gene3D" id="3.40.190.10">
    <property type="entry name" value="Periplasmic binding protein-like II"/>
    <property type="match status" value="1"/>
</dbReference>
<dbReference type="RefSeq" id="WP_147258743.1">
    <property type="nucleotide sequence ID" value="NZ_VIWU01000001.1"/>
</dbReference>
<dbReference type="PANTHER" id="PTHR30346:SF0">
    <property type="entry name" value="HCA OPERON TRANSCRIPTIONAL ACTIVATOR HCAR"/>
    <property type="match status" value="1"/>
</dbReference>
<gene>
    <name evidence="5" type="ORF">FHX44_115925</name>
</gene>
<keyword evidence="6" id="KW-1185">Reference proteome</keyword>
<comment type="caution">
    <text evidence="5">The sequence shown here is derived from an EMBL/GenBank/DDBJ whole genome shotgun (WGS) entry which is preliminary data.</text>
</comment>
<evidence type="ECO:0000256" key="3">
    <source>
        <dbReference type="ARBA" id="ARBA00023125"/>
    </source>
</evidence>
<dbReference type="GO" id="GO:0003677">
    <property type="term" value="F:DNA binding"/>
    <property type="evidence" value="ECO:0007669"/>
    <property type="project" value="UniProtKB-KW"/>
</dbReference>
<comment type="similarity">
    <text evidence="1">Belongs to the LysR transcriptional regulatory family.</text>
</comment>
<organism evidence="5 6">
    <name type="scientific">Pseudonocardia hierapolitana</name>
    <dbReference type="NCBI Taxonomy" id="1128676"/>
    <lineage>
        <taxon>Bacteria</taxon>
        <taxon>Bacillati</taxon>
        <taxon>Actinomycetota</taxon>
        <taxon>Actinomycetes</taxon>
        <taxon>Pseudonocardiales</taxon>
        <taxon>Pseudonocardiaceae</taxon>
        <taxon>Pseudonocardia</taxon>
    </lineage>
</organism>
<evidence type="ECO:0000256" key="2">
    <source>
        <dbReference type="ARBA" id="ARBA00023015"/>
    </source>
</evidence>
<dbReference type="SUPFAM" id="SSF53850">
    <property type="entry name" value="Periplasmic binding protein-like II"/>
    <property type="match status" value="1"/>
</dbReference>
<dbReference type="GO" id="GO:0003700">
    <property type="term" value="F:DNA-binding transcription factor activity"/>
    <property type="evidence" value="ECO:0007669"/>
    <property type="project" value="TreeGrafter"/>
</dbReference>
<evidence type="ECO:0000256" key="4">
    <source>
        <dbReference type="ARBA" id="ARBA00023163"/>
    </source>
</evidence>
<protein>
    <recommendedName>
        <fullName evidence="7">LysR substrate binding domain-containing protein</fullName>
    </recommendedName>
</protein>
<dbReference type="AlphaFoldDB" id="A0A561SYP1"/>
<keyword evidence="2" id="KW-0805">Transcription regulation</keyword>
<dbReference type="Proteomes" id="UP000321261">
    <property type="component" value="Unassembled WGS sequence"/>
</dbReference>
<name>A0A561SYP1_9PSEU</name>
<reference evidence="5 6" key="1">
    <citation type="submission" date="2019-06" db="EMBL/GenBank/DDBJ databases">
        <title>Sequencing the genomes of 1000 actinobacteria strains.</title>
        <authorList>
            <person name="Klenk H.-P."/>
        </authorList>
    </citation>
    <scope>NUCLEOTIDE SEQUENCE [LARGE SCALE GENOMIC DNA]</scope>
    <source>
        <strain evidence="5 6">DSM 45671</strain>
    </source>
</reference>
<dbReference type="GO" id="GO:0032993">
    <property type="term" value="C:protein-DNA complex"/>
    <property type="evidence" value="ECO:0007669"/>
    <property type="project" value="TreeGrafter"/>
</dbReference>
<dbReference type="OrthoDB" id="4140098at2"/>
<evidence type="ECO:0008006" key="7">
    <source>
        <dbReference type="Google" id="ProtNLM"/>
    </source>
</evidence>
<dbReference type="PANTHER" id="PTHR30346">
    <property type="entry name" value="TRANSCRIPTIONAL DUAL REGULATOR HCAR-RELATED"/>
    <property type="match status" value="1"/>
</dbReference>
<keyword evidence="3" id="KW-0238">DNA-binding</keyword>
<proteinExistence type="inferred from homology"/>
<evidence type="ECO:0000256" key="1">
    <source>
        <dbReference type="ARBA" id="ARBA00009437"/>
    </source>
</evidence>